<accession>B9DXN1</accession>
<evidence type="ECO:0000313" key="2">
    <source>
        <dbReference type="EMBL" id="BAH08474.1"/>
    </source>
</evidence>
<dbReference type="EMBL" id="AP009049">
    <property type="protein sequence ID" value="BAH08474.1"/>
    <property type="molecule type" value="Genomic_DNA"/>
</dbReference>
<keyword evidence="1" id="KW-0812">Transmembrane</keyword>
<feature type="transmembrane region" description="Helical" evidence="1">
    <location>
        <begin position="32"/>
        <end position="52"/>
    </location>
</feature>
<reference evidence="3" key="1">
    <citation type="submission" date="2005-09" db="EMBL/GenBank/DDBJ databases">
        <title>Complete genome sequence of Clostridium kluyveri and comparative genomics of Clostridia species.</title>
        <authorList>
            <person name="Inui M."/>
            <person name="Nonaka H."/>
            <person name="Shinoda Y."/>
            <person name="Ikenaga Y."/>
            <person name="Abe M."/>
            <person name="Naito K."/>
            <person name="Vertes A.A."/>
            <person name="Yukawa H."/>
        </authorList>
    </citation>
    <scope>NUCLEOTIDE SEQUENCE [LARGE SCALE GENOMIC DNA]</scope>
    <source>
        <strain evidence="3">NBRC 12016</strain>
    </source>
</reference>
<sequence>MIGVNIHRSPPLHPHGKTGALIQLRFHFFRSIMHIGGITGFVQLLGIAFGLFHRVKLNGLAVMLAPTLGGSAYRTGAAHRPHAIFLFHSKTSLDLFCGYLPDRDTQLLCFFQLHRHAGGNPVAAEPQLIAGLQHTMPHAKTGFSLDGIMVIQKLRVQKMDSYRRTILLHCIAAGRLCEFYILPYLTGVWRTDVDQLILTHFATACTTVLVMFTAV</sequence>
<keyword evidence="1" id="KW-0472">Membrane</keyword>
<feature type="transmembrane region" description="Helical" evidence="1">
    <location>
        <begin position="197"/>
        <end position="214"/>
    </location>
</feature>
<proteinExistence type="predicted"/>
<feature type="transmembrane region" description="Helical" evidence="1">
    <location>
        <begin position="165"/>
        <end position="185"/>
    </location>
</feature>
<protein>
    <submittedName>
        <fullName evidence="2">Uncharacterized protein</fullName>
    </submittedName>
</protein>
<dbReference type="HOGENOM" id="CLU_1281346_0_0_9"/>
<evidence type="ECO:0000256" key="1">
    <source>
        <dbReference type="SAM" id="Phobius"/>
    </source>
</evidence>
<evidence type="ECO:0000313" key="3">
    <source>
        <dbReference type="Proteomes" id="UP000007969"/>
    </source>
</evidence>
<dbReference type="AlphaFoldDB" id="B9DXN1"/>
<gene>
    <name evidence="2" type="ordered locus">CKR_3423</name>
</gene>
<keyword evidence="1" id="KW-1133">Transmembrane helix</keyword>
<name>B9DXN1_CLOK1</name>
<dbReference type="Proteomes" id="UP000007969">
    <property type="component" value="Chromosome"/>
</dbReference>
<organism evidence="2 3">
    <name type="scientific">Clostridium kluyveri (strain NBRC 12016)</name>
    <dbReference type="NCBI Taxonomy" id="583346"/>
    <lineage>
        <taxon>Bacteria</taxon>
        <taxon>Bacillati</taxon>
        <taxon>Bacillota</taxon>
        <taxon>Clostridia</taxon>
        <taxon>Eubacteriales</taxon>
        <taxon>Clostridiaceae</taxon>
        <taxon>Clostridium</taxon>
    </lineage>
</organism>
<dbReference type="KEGG" id="ckr:CKR_3423"/>